<protein>
    <submittedName>
        <fullName evidence="2">Uncharacterized protein</fullName>
    </submittedName>
</protein>
<dbReference type="OrthoDB" id="9947913at2"/>
<accession>A0A345HRI5</accession>
<name>A0A345HRI5_9ACTN</name>
<dbReference type="Proteomes" id="UP000253868">
    <property type="component" value="Chromosome"/>
</dbReference>
<evidence type="ECO:0000313" key="3">
    <source>
        <dbReference type="Proteomes" id="UP000253868"/>
    </source>
</evidence>
<evidence type="ECO:0000256" key="1">
    <source>
        <dbReference type="SAM" id="Phobius"/>
    </source>
</evidence>
<sequence length="149" mass="15126">MVMSNTRSIAASGQKAPAGVYVLMSVVGVGLAMAVGAVAALFRGEGGALVFGVFAAAALGPCLSLSWLVLVSRRTVTPDRHAEENIERLWLTNATSGACTDTCAACGIALAAVAVTGLDLSGSVALGGVLVLMLVDTAVRYLVEKRRSC</sequence>
<feature type="transmembrane region" description="Helical" evidence="1">
    <location>
        <begin position="48"/>
        <end position="70"/>
    </location>
</feature>
<feature type="transmembrane region" description="Helical" evidence="1">
    <location>
        <begin position="20"/>
        <end position="42"/>
    </location>
</feature>
<proteinExistence type="predicted"/>
<dbReference type="AlphaFoldDB" id="A0A345HRI5"/>
<reference evidence="3" key="1">
    <citation type="submission" date="2018-07" db="EMBL/GenBank/DDBJ databases">
        <authorList>
            <person name="Zhao J."/>
        </authorList>
    </citation>
    <scope>NUCLEOTIDE SEQUENCE [LARGE SCALE GENOMIC DNA]</scope>
    <source>
        <strain evidence="3">GSSD-12</strain>
    </source>
</reference>
<keyword evidence="3" id="KW-1185">Reference proteome</keyword>
<keyword evidence="1" id="KW-1133">Transmembrane helix</keyword>
<organism evidence="2 3">
    <name type="scientific">Streptomyces paludis</name>
    <dbReference type="NCBI Taxonomy" id="2282738"/>
    <lineage>
        <taxon>Bacteria</taxon>
        <taxon>Bacillati</taxon>
        <taxon>Actinomycetota</taxon>
        <taxon>Actinomycetes</taxon>
        <taxon>Kitasatosporales</taxon>
        <taxon>Streptomycetaceae</taxon>
        <taxon>Streptomyces</taxon>
    </lineage>
</organism>
<feature type="transmembrane region" description="Helical" evidence="1">
    <location>
        <begin position="90"/>
        <end position="118"/>
    </location>
</feature>
<dbReference type="EMBL" id="CP031194">
    <property type="protein sequence ID" value="AXG79309.1"/>
    <property type="molecule type" value="Genomic_DNA"/>
</dbReference>
<gene>
    <name evidence="2" type="ORF">DVK44_18470</name>
</gene>
<dbReference type="KEGG" id="spad:DVK44_18470"/>
<feature type="transmembrane region" description="Helical" evidence="1">
    <location>
        <begin position="124"/>
        <end position="143"/>
    </location>
</feature>
<evidence type="ECO:0000313" key="2">
    <source>
        <dbReference type="EMBL" id="AXG79309.1"/>
    </source>
</evidence>
<keyword evidence="1" id="KW-0812">Transmembrane</keyword>
<keyword evidence="1" id="KW-0472">Membrane</keyword>